<reference evidence="1 2" key="1">
    <citation type="submission" date="2021-08" db="EMBL/GenBank/DDBJ databases">
        <title>Comparative Genomics Analysis of the Genus Qipengyuania Reveals Extensive Genetic Diversity and Metabolic Versatility, Including the Description of Fifteen Novel Species.</title>
        <authorList>
            <person name="Liu Y."/>
        </authorList>
    </citation>
    <scope>NUCLEOTIDE SEQUENCE [LARGE SCALE GENOMIC DNA]</scope>
    <source>
        <strain evidence="1 2">1NDH17</strain>
    </source>
</reference>
<evidence type="ECO:0000313" key="2">
    <source>
        <dbReference type="Proteomes" id="UP000783253"/>
    </source>
</evidence>
<keyword evidence="2" id="KW-1185">Reference proteome</keyword>
<organism evidence="1 2">
    <name type="scientific">Qipengyuania polymorpha</name>
    <dbReference type="NCBI Taxonomy" id="2867234"/>
    <lineage>
        <taxon>Bacteria</taxon>
        <taxon>Pseudomonadati</taxon>
        <taxon>Pseudomonadota</taxon>
        <taxon>Alphaproteobacteria</taxon>
        <taxon>Sphingomonadales</taxon>
        <taxon>Erythrobacteraceae</taxon>
        <taxon>Qipengyuania</taxon>
    </lineage>
</organism>
<dbReference type="Proteomes" id="UP000783253">
    <property type="component" value="Unassembled WGS sequence"/>
</dbReference>
<accession>A0ABS7J020</accession>
<evidence type="ECO:0000313" key="1">
    <source>
        <dbReference type="EMBL" id="MBX7459172.1"/>
    </source>
</evidence>
<dbReference type="EMBL" id="JAIGNK010000004">
    <property type="protein sequence ID" value="MBX7459172.1"/>
    <property type="molecule type" value="Genomic_DNA"/>
</dbReference>
<comment type="caution">
    <text evidence="1">The sequence shown here is derived from an EMBL/GenBank/DDBJ whole genome shotgun (WGS) entry which is preliminary data.</text>
</comment>
<proteinExistence type="predicted"/>
<sequence length="289" mass="33092">MGLVPVMLTGQPAHAESEVFADVSVRGVAAKRDVVESDEFDSTGYGADARLFYENDDERIRYWVDTSVGIFDYTDEGRSTRETFRGELGGAYQISETIELSLEIAHSENLVFVESLQADQKRGRLQGQWERDDDRVRVHAEYRHRSYDQEVEATGSGMRYSAEYNRRFGSYHWLRFRVFQDAIDSEDNRRDYNRISGAVDYSHPVTNLLRARANVDVRSWKFPGRTAQGDPDGDKRKDSYIAPEIGLDYGRQSGGIFGNLRLSYQLRTSNDERFTGDTPRVAAEVGYRF</sequence>
<evidence type="ECO:0008006" key="3">
    <source>
        <dbReference type="Google" id="ProtNLM"/>
    </source>
</evidence>
<dbReference type="RefSeq" id="WP_221574564.1">
    <property type="nucleotide sequence ID" value="NZ_JAIGNK010000004.1"/>
</dbReference>
<name>A0ABS7J020_9SPHN</name>
<gene>
    <name evidence="1" type="ORF">K3152_13015</name>
</gene>
<protein>
    <recommendedName>
        <fullName evidence="3">DUF481 domain-containing protein</fullName>
    </recommendedName>
</protein>